<keyword evidence="9" id="KW-1185">Reference proteome</keyword>
<dbReference type="PROSITE" id="PS51257">
    <property type="entry name" value="PROKAR_LIPOPROTEIN"/>
    <property type="match status" value="1"/>
</dbReference>
<accession>A0AAP0K272</accession>
<keyword evidence="2 7" id="KW-0812">Transmembrane</keyword>
<comment type="similarity">
    <text evidence="6">Belongs to the DESIGUAL family.</text>
</comment>
<dbReference type="PANTHER" id="PTHR31769">
    <property type="entry name" value="OS07G0462200 PROTEIN-RELATED"/>
    <property type="match status" value="1"/>
</dbReference>
<comment type="subcellular location">
    <subcellularLocation>
        <location evidence="1">Endomembrane system</location>
        <topology evidence="1">Multi-pass membrane protein</topology>
    </subcellularLocation>
</comment>
<comment type="caution">
    <text evidence="8">The sequence shown here is derived from an EMBL/GenBank/DDBJ whole genome shotgun (WGS) entry which is preliminary data.</text>
</comment>
<evidence type="ECO:0000256" key="1">
    <source>
        <dbReference type="ARBA" id="ARBA00004127"/>
    </source>
</evidence>
<evidence type="ECO:0000256" key="7">
    <source>
        <dbReference type="SAM" id="Phobius"/>
    </source>
</evidence>
<dbReference type="Pfam" id="PF06749">
    <property type="entry name" value="DUF1218"/>
    <property type="match status" value="1"/>
</dbReference>
<gene>
    <name evidence="8" type="ORF">Sjap_003982</name>
</gene>
<evidence type="ECO:0000256" key="5">
    <source>
        <dbReference type="ARBA" id="ARBA00023136"/>
    </source>
</evidence>
<feature type="transmembrane region" description="Helical" evidence="7">
    <location>
        <begin position="91"/>
        <end position="118"/>
    </location>
</feature>
<dbReference type="EMBL" id="JBBNAE010000002">
    <property type="protein sequence ID" value="KAK9144079.1"/>
    <property type="molecule type" value="Genomic_DNA"/>
</dbReference>
<evidence type="ECO:0000313" key="8">
    <source>
        <dbReference type="EMBL" id="KAK9144079.1"/>
    </source>
</evidence>
<dbReference type="GO" id="GO:0012505">
    <property type="term" value="C:endomembrane system"/>
    <property type="evidence" value="ECO:0007669"/>
    <property type="project" value="UniProtKB-SubCell"/>
</dbReference>
<evidence type="ECO:0000313" key="9">
    <source>
        <dbReference type="Proteomes" id="UP001417504"/>
    </source>
</evidence>
<sequence length="205" mass="22244">MQKDGSGGIMKTTCSVLLLLGFFAFAACIAAELKRAKVKDMRLAAGKLCSLPGSPAFGLGIFAIICVVGAHFIGNLVICTHLRSHQHARRSLGITFLLLSWVSFVLGLIILGGATSMNRKQHYREGWLKEECYVVKDGVYVGASALLLSTVFFLIASIFATRLCNRGGEVTTDREQGRKVHADDKKSLVKSEKSASFSHSLYNTT</sequence>
<evidence type="ECO:0000256" key="6">
    <source>
        <dbReference type="ARBA" id="ARBA00029467"/>
    </source>
</evidence>
<protein>
    <submittedName>
        <fullName evidence="8">Uncharacterized protein</fullName>
    </submittedName>
</protein>
<feature type="transmembrane region" description="Helical" evidence="7">
    <location>
        <begin position="138"/>
        <end position="160"/>
    </location>
</feature>
<keyword evidence="3" id="KW-0732">Signal</keyword>
<keyword evidence="5 7" id="KW-0472">Membrane</keyword>
<evidence type="ECO:0000256" key="3">
    <source>
        <dbReference type="ARBA" id="ARBA00022729"/>
    </source>
</evidence>
<evidence type="ECO:0000256" key="2">
    <source>
        <dbReference type="ARBA" id="ARBA00022692"/>
    </source>
</evidence>
<dbReference type="AlphaFoldDB" id="A0AAP0K272"/>
<proteinExistence type="inferred from homology"/>
<reference evidence="8 9" key="1">
    <citation type="submission" date="2024-01" db="EMBL/GenBank/DDBJ databases">
        <title>Genome assemblies of Stephania.</title>
        <authorList>
            <person name="Yang L."/>
        </authorList>
    </citation>
    <scope>NUCLEOTIDE SEQUENCE [LARGE SCALE GENOMIC DNA]</scope>
    <source>
        <strain evidence="8">QJT</strain>
        <tissue evidence="8">Leaf</tissue>
    </source>
</reference>
<dbReference type="Proteomes" id="UP001417504">
    <property type="component" value="Unassembled WGS sequence"/>
</dbReference>
<organism evidence="8 9">
    <name type="scientific">Stephania japonica</name>
    <dbReference type="NCBI Taxonomy" id="461633"/>
    <lineage>
        <taxon>Eukaryota</taxon>
        <taxon>Viridiplantae</taxon>
        <taxon>Streptophyta</taxon>
        <taxon>Embryophyta</taxon>
        <taxon>Tracheophyta</taxon>
        <taxon>Spermatophyta</taxon>
        <taxon>Magnoliopsida</taxon>
        <taxon>Ranunculales</taxon>
        <taxon>Menispermaceae</taxon>
        <taxon>Menispermoideae</taxon>
        <taxon>Cissampelideae</taxon>
        <taxon>Stephania</taxon>
    </lineage>
</organism>
<dbReference type="InterPro" id="IPR052222">
    <property type="entry name" value="DESIGUAL"/>
</dbReference>
<dbReference type="InterPro" id="IPR009606">
    <property type="entry name" value="DEAL/Modifying_wall_lignin1/2"/>
</dbReference>
<keyword evidence="4 7" id="KW-1133">Transmembrane helix</keyword>
<evidence type="ECO:0000256" key="4">
    <source>
        <dbReference type="ARBA" id="ARBA00022989"/>
    </source>
</evidence>
<name>A0AAP0K272_9MAGN</name>
<feature type="transmembrane region" description="Helical" evidence="7">
    <location>
        <begin position="54"/>
        <end position="79"/>
    </location>
</feature>